<reference evidence="2" key="1">
    <citation type="submission" date="2022-11" db="UniProtKB">
        <authorList>
            <consortium name="WormBaseParasite"/>
        </authorList>
    </citation>
    <scope>IDENTIFICATION</scope>
</reference>
<accession>A0A915KH93</accession>
<dbReference type="WBParaSite" id="nRc.2.0.1.t38102-RA">
    <property type="protein sequence ID" value="nRc.2.0.1.t38102-RA"/>
    <property type="gene ID" value="nRc.2.0.1.g38102"/>
</dbReference>
<protein>
    <submittedName>
        <fullName evidence="2">Uncharacterized protein</fullName>
    </submittedName>
</protein>
<evidence type="ECO:0000313" key="1">
    <source>
        <dbReference type="Proteomes" id="UP000887565"/>
    </source>
</evidence>
<sequence>MAAILKISFEQLKSHEAINIFDNCGSKGNSAITEPNCVNSPSSSKAAKYVKKKKKERKESTTQEIKNKITRMGEENSREMTLEWIFSKQKVMPFALRGLKMRSITKTTPSIVSDVSAILVETTHLRPIAPLDFLAGAGSKMRCCKLGGKVEYSGMHRRSPISEPKLSISFLIRLQASSISCGK</sequence>
<dbReference type="AlphaFoldDB" id="A0A915KH93"/>
<evidence type="ECO:0000313" key="2">
    <source>
        <dbReference type="WBParaSite" id="nRc.2.0.1.t38102-RA"/>
    </source>
</evidence>
<dbReference type="Proteomes" id="UP000887565">
    <property type="component" value="Unplaced"/>
</dbReference>
<organism evidence="1 2">
    <name type="scientific">Romanomermis culicivorax</name>
    <name type="common">Nematode worm</name>
    <dbReference type="NCBI Taxonomy" id="13658"/>
    <lineage>
        <taxon>Eukaryota</taxon>
        <taxon>Metazoa</taxon>
        <taxon>Ecdysozoa</taxon>
        <taxon>Nematoda</taxon>
        <taxon>Enoplea</taxon>
        <taxon>Dorylaimia</taxon>
        <taxon>Mermithida</taxon>
        <taxon>Mermithoidea</taxon>
        <taxon>Mermithidae</taxon>
        <taxon>Romanomermis</taxon>
    </lineage>
</organism>
<proteinExistence type="predicted"/>
<keyword evidence="1" id="KW-1185">Reference proteome</keyword>
<name>A0A915KH93_ROMCU</name>